<protein>
    <submittedName>
        <fullName evidence="2">Uncharacterized protein</fullName>
    </submittedName>
</protein>
<feature type="region of interest" description="Disordered" evidence="1">
    <location>
        <begin position="42"/>
        <end position="148"/>
    </location>
</feature>
<feature type="compositionally biased region" description="Low complexity" evidence="1">
    <location>
        <begin position="56"/>
        <end position="70"/>
    </location>
</feature>
<evidence type="ECO:0000313" key="2">
    <source>
        <dbReference type="EMBL" id="PPQ89439.1"/>
    </source>
</evidence>
<sequence>MADFSTFKVVLCDPDDGVSTLTSSRVPPLPTNLKERIAAIEQKVGNAGPSSRSVSPAPGAAPTAPTNAGALRDKIAKFEGKGGIPVPRSRFGLGAPPTTQAPQRNGELYGNRIPAPSRSVSNGVYPSSRAASPTGELTSPGDRRSVSLSSVASDFDDHMDYTPVGSPTFAFPLDSPESVLSMPNSPEVSSSLGANGNGATLSKNIGIVRATSFQKALEIARNAESAKLEALDPAVASILRPPQLLDEDEDVEVSVPEPTPVIVVSSEEAEPVVVHESPTLEATPPSVVPEPVEESTRQDAPPDTSLSQSQPSHETVEAEVTMPTAPAIAPPIVEETTQVQQPKESAPVVPVILPVTPLTVRKRRATISRQETETIPSEPVPELPIAAVQAIAPLPEVLDLASPPTVIAGKSDTPPCSTSPQVEIPQTDTSKPDAAISEPPRVDITEEVIKLPPPEIVVHNARPVSNAVSSQEIIAESQQNDFNSRDAGLTLDASLINSESLMSPPLATGMSLTDVLSNYFTGGLATGEESKFGDMATTIIPPLPSSSPLSPPARLAYDSPVSPQEMSSLPVPAARPRNKTPEPLHFLSPPASGVLSTSPSAAGSSMGSMSTTLSSRPMSMIETSPSRVTRAMRMTPATGRGVPMFLPPPSSAQPRKSDFVYFPPTPDAEESEFGEMRGTGSGTMHKSSQSLSEGTRTGSEPDVFEGGVNTAAMFTAVVHGKVREASAAATMPSTRRYVVPATPQMKRVQRQTMAEPPLSPGQGELAALLQEAMWLEDTLSKGELPTEIVQQNEVDERERVELESIAEEKMEKTRTAKEEEEEERRRIAQATVQLQAKRHEPTSGKLKHTFLIPLAKARSVHRSEGSTSSKAESFPSQRAEEEALHSKSAGVPDKSAARATKTPLPTAGPSQSQIEQPETPLTPENLDTAHPGAELPTKSPKSSRFASFRRLGSISRPSTMYGSSSSVRHSNSTSSEISSEDSQAVATPPEAHLEFGALKYLPANGEYGHGNGSTTSFPSLSPKKSGNNLGRAASFAEKMWSRARTKSSTSTLSVAASELTVDDVPRLPAFGTPPALEISLPSVPVVVPPSPERKSSLVLQPPKRSTSLRRSANLPPIPTEPVPPMPPIPTVFQSHTQAPSDLPVLEISSDSLFPPGSADSSRPKSWTSLSSAGSLGSLPSPLFDKEFFDAFPSVPGSIPMPEITTVANFPHQRNGSTSSSVFANPSFDSALLSSAIHLASAHKSAAAPSTTTLHQQHVNVNGATPTPVSVSLPRRSGESAR</sequence>
<feature type="compositionally biased region" description="Low complexity" evidence="1">
    <location>
        <begin position="267"/>
        <end position="277"/>
    </location>
</feature>
<feature type="compositionally biased region" description="Polar residues" evidence="1">
    <location>
        <begin position="414"/>
        <end position="429"/>
    </location>
</feature>
<accession>A0A409XF74</accession>
<feature type="compositionally biased region" description="Polar residues" evidence="1">
    <location>
        <begin position="181"/>
        <end position="194"/>
    </location>
</feature>
<feature type="compositionally biased region" description="Basic and acidic residues" evidence="1">
    <location>
        <begin position="804"/>
        <end position="817"/>
    </location>
</feature>
<proteinExistence type="predicted"/>
<feature type="region of interest" description="Disordered" evidence="1">
    <location>
        <begin position="1243"/>
        <end position="1281"/>
    </location>
</feature>
<feature type="compositionally biased region" description="Polar residues" evidence="1">
    <location>
        <begin position="118"/>
        <end position="137"/>
    </location>
</feature>
<feature type="compositionally biased region" description="Basic and acidic residues" evidence="1">
    <location>
        <begin position="71"/>
        <end position="80"/>
    </location>
</feature>
<evidence type="ECO:0000313" key="3">
    <source>
        <dbReference type="Proteomes" id="UP000283269"/>
    </source>
</evidence>
<dbReference type="OrthoDB" id="3237291at2759"/>
<feature type="region of interest" description="Disordered" evidence="1">
    <location>
        <begin position="668"/>
        <end position="699"/>
    </location>
</feature>
<feature type="compositionally biased region" description="Polar residues" evidence="1">
    <location>
        <begin position="1158"/>
        <end position="1167"/>
    </location>
</feature>
<feature type="region of interest" description="Disordered" evidence="1">
    <location>
        <begin position="804"/>
        <end position="990"/>
    </location>
</feature>
<comment type="caution">
    <text evidence="2">The sequence shown here is derived from an EMBL/GenBank/DDBJ whole genome shotgun (WGS) entry which is preliminary data.</text>
</comment>
<dbReference type="STRING" id="93625.A0A409XF74"/>
<organism evidence="2 3">
    <name type="scientific">Psilocybe cyanescens</name>
    <dbReference type="NCBI Taxonomy" id="93625"/>
    <lineage>
        <taxon>Eukaryota</taxon>
        <taxon>Fungi</taxon>
        <taxon>Dikarya</taxon>
        <taxon>Basidiomycota</taxon>
        <taxon>Agaricomycotina</taxon>
        <taxon>Agaricomycetes</taxon>
        <taxon>Agaricomycetidae</taxon>
        <taxon>Agaricales</taxon>
        <taxon>Agaricineae</taxon>
        <taxon>Strophariaceae</taxon>
        <taxon>Psilocybe</taxon>
    </lineage>
</organism>
<feature type="compositionally biased region" description="Polar residues" evidence="1">
    <location>
        <begin position="1012"/>
        <end position="1028"/>
    </location>
</feature>
<feature type="region of interest" description="Disordered" evidence="1">
    <location>
        <begin position="167"/>
        <end position="194"/>
    </location>
</feature>
<feature type="compositionally biased region" description="Polar residues" evidence="1">
    <location>
        <begin position="304"/>
        <end position="313"/>
    </location>
</feature>
<feature type="compositionally biased region" description="Low complexity" evidence="1">
    <location>
        <begin position="595"/>
        <end position="615"/>
    </location>
</feature>
<feature type="region of interest" description="Disordered" evidence="1">
    <location>
        <begin position="267"/>
        <end position="319"/>
    </location>
</feature>
<evidence type="ECO:0000256" key="1">
    <source>
        <dbReference type="SAM" id="MobiDB-lite"/>
    </source>
</evidence>
<keyword evidence="3" id="KW-1185">Reference proteome</keyword>
<feature type="compositionally biased region" description="Polar residues" evidence="1">
    <location>
        <begin position="1250"/>
        <end position="1269"/>
    </location>
</feature>
<gene>
    <name evidence="2" type="ORF">CVT25_012818</name>
</gene>
<reference evidence="2 3" key="1">
    <citation type="journal article" date="2018" name="Evol. Lett.">
        <title>Horizontal gene cluster transfer increased hallucinogenic mushroom diversity.</title>
        <authorList>
            <person name="Reynolds H.T."/>
            <person name="Vijayakumar V."/>
            <person name="Gluck-Thaler E."/>
            <person name="Korotkin H.B."/>
            <person name="Matheny P.B."/>
            <person name="Slot J.C."/>
        </authorList>
    </citation>
    <scope>NUCLEOTIDE SEQUENCE [LARGE SCALE GENOMIC DNA]</scope>
    <source>
        <strain evidence="2 3">2631</strain>
    </source>
</reference>
<feature type="region of interest" description="Disordered" evidence="1">
    <location>
        <begin position="408"/>
        <end position="437"/>
    </location>
</feature>
<dbReference type="Proteomes" id="UP000283269">
    <property type="component" value="Unassembled WGS sequence"/>
</dbReference>
<dbReference type="InParanoid" id="A0A409XF74"/>
<feature type="compositionally biased region" description="Low complexity" evidence="1">
    <location>
        <begin position="963"/>
        <end position="982"/>
    </location>
</feature>
<feature type="compositionally biased region" description="Polar residues" evidence="1">
    <location>
        <begin position="865"/>
        <end position="876"/>
    </location>
</feature>
<feature type="compositionally biased region" description="Polar residues" evidence="1">
    <location>
        <begin position="682"/>
        <end position="698"/>
    </location>
</feature>
<feature type="region of interest" description="Disordered" evidence="1">
    <location>
        <begin position="1088"/>
        <end position="1173"/>
    </location>
</feature>
<feature type="region of interest" description="Disordered" evidence="1">
    <location>
        <begin position="1002"/>
        <end position="1030"/>
    </location>
</feature>
<feature type="region of interest" description="Disordered" evidence="1">
    <location>
        <begin position="543"/>
        <end position="626"/>
    </location>
</feature>
<name>A0A409XF74_PSICY</name>
<feature type="compositionally biased region" description="Pro residues" evidence="1">
    <location>
        <begin position="1115"/>
        <end position="1129"/>
    </location>
</feature>
<dbReference type="EMBL" id="NHYD01001877">
    <property type="protein sequence ID" value="PPQ89439.1"/>
    <property type="molecule type" value="Genomic_DNA"/>
</dbReference>